<reference evidence="3" key="1">
    <citation type="submission" date="2022-08" db="EMBL/GenBank/DDBJ databases">
        <title>A Global Phylogenomic Analysis of the Shiitake Genus Lentinula.</title>
        <authorList>
            <consortium name="DOE Joint Genome Institute"/>
            <person name="Sierra-Patev S."/>
            <person name="Min B."/>
            <person name="Naranjo-Ortiz M."/>
            <person name="Looney B."/>
            <person name="Konkel Z."/>
            <person name="Slot J.C."/>
            <person name="Sakamoto Y."/>
            <person name="Steenwyk J.L."/>
            <person name="Rokas A."/>
            <person name="Carro J."/>
            <person name="Camarero S."/>
            <person name="Ferreira P."/>
            <person name="Molpeceres G."/>
            <person name="Ruiz-Duenas F.J."/>
            <person name="Serrano A."/>
            <person name="Henrissat B."/>
            <person name="Drula E."/>
            <person name="Hughes K.W."/>
            <person name="Mata J.L."/>
            <person name="Ishikawa N.K."/>
            <person name="Vargas-Isla R."/>
            <person name="Ushijima S."/>
            <person name="Smith C.A."/>
            <person name="Ahrendt S."/>
            <person name="Andreopoulos W."/>
            <person name="He G."/>
            <person name="Labutti K."/>
            <person name="Lipzen A."/>
            <person name="Ng V."/>
            <person name="Riley R."/>
            <person name="Sandor L."/>
            <person name="Barry K."/>
            <person name="Martinez A.T."/>
            <person name="Xiao Y."/>
            <person name="Gibbons J.G."/>
            <person name="Terashima K."/>
            <person name="Grigoriev I.V."/>
            <person name="Hibbett D.S."/>
        </authorList>
    </citation>
    <scope>NUCLEOTIDE SEQUENCE</scope>
    <source>
        <strain evidence="3">RHP3577 ss4</strain>
    </source>
</reference>
<evidence type="ECO:0000313" key="4">
    <source>
        <dbReference type="Proteomes" id="UP001150217"/>
    </source>
</evidence>
<comment type="caution">
    <text evidence="3">The sequence shown here is derived from an EMBL/GenBank/DDBJ whole genome shotgun (WGS) entry which is preliminary data.</text>
</comment>
<accession>A0ABQ8V1D5</accession>
<dbReference type="Pfam" id="PF08593">
    <property type="entry name" value="Mug135_C"/>
    <property type="match status" value="1"/>
</dbReference>
<dbReference type="Proteomes" id="UP001150217">
    <property type="component" value="Unassembled WGS sequence"/>
</dbReference>
<evidence type="ECO:0000313" key="3">
    <source>
        <dbReference type="EMBL" id="KAJ4469171.1"/>
    </source>
</evidence>
<evidence type="ECO:0000259" key="2">
    <source>
        <dbReference type="Pfam" id="PF08593"/>
    </source>
</evidence>
<keyword evidence="4" id="KW-1185">Reference proteome</keyword>
<evidence type="ECO:0000256" key="1">
    <source>
        <dbReference type="ARBA" id="ARBA00005788"/>
    </source>
</evidence>
<comment type="similarity">
    <text evidence="1">Belongs to the UPF0612 family.</text>
</comment>
<dbReference type="InterPro" id="IPR013902">
    <property type="entry name" value="Mug135-like_C"/>
</dbReference>
<dbReference type="EMBL" id="JANVFT010000097">
    <property type="protein sequence ID" value="KAJ4469171.1"/>
    <property type="molecule type" value="Genomic_DNA"/>
</dbReference>
<name>A0ABQ8V1D5_9AGAR</name>
<gene>
    <name evidence="3" type="ORF">C8R41DRAFT_925203</name>
</gene>
<protein>
    <recommendedName>
        <fullName evidence="2">Mug135-like C-terminal domain-containing protein</fullName>
    </recommendedName>
</protein>
<sequence>MALPLAQVVLPPSPQNVLRPANPNNPPSPTDIMNGAKYKKQLYDELASKNPNVTSLHYADATRYEHKLVAAFDLSQLPPLGGAGVPPAPAPAAPLVAGIAELLAGQQNGQQNILNILNILEGMQTQIAQIDRRSAFAVNQTRGNGVGRPYDEVRFLDNSLPSQAVPGRAPLPVLSTMLDICALSGPEATTYLRNHGILPANIPHLTADRREQLAEMIGCIGYHEL</sequence>
<feature type="domain" description="Mug135-like C-terminal" evidence="2">
    <location>
        <begin position="138"/>
        <end position="219"/>
    </location>
</feature>
<proteinExistence type="inferred from homology"/>
<organism evidence="3 4">
    <name type="scientific">Lentinula lateritia</name>
    <dbReference type="NCBI Taxonomy" id="40482"/>
    <lineage>
        <taxon>Eukaryota</taxon>
        <taxon>Fungi</taxon>
        <taxon>Dikarya</taxon>
        <taxon>Basidiomycota</taxon>
        <taxon>Agaricomycotina</taxon>
        <taxon>Agaricomycetes</taxon>
        <taxon>Agaricomycetidae</taxon>
        <taxon>Agaricales</taxon>
        <taxon>Marasmiineae</taxon>
        <taxon>Omphalotaceae</taxon>
        <taxon>Lentinula</taxon>
    </lineage>
</organism>